<evidence type="ECO:0000256" key="1">
    <source>
        <dbReference type="SAM" id="SignalP"/>
    </source>
</evidence>
<sequence length="108" mass="11612">MFAKALTAFVLLTAVTAKLHDNCACHNGDAYNFRMTIDACKVYNDAGHKWGGATYDTPSGRCVQANAEAKLAGDQWEDACREIASKGFPCADGKGTCYANPKDVRGRC</sequence>
<dbReference type="Proteomes" id="UP000265631">
    <property type="component" value="Unassembled WGS sequence"/>
</dbReference>
<proteinExistence type="predicted"/>
<evidence type="ECO:0000313" key="3">
    <source>
        <dbReference type="Proteomes" id="UP000265631"/>
    </source>
</evidence>
<dbReference type="AlphaFoldDB" id="A0A395M6E0"/>
<keyword evidence="1" id="KW-0732">Signal</keyword>
<feature type="chain" id="PRO_5017439620" evidence="1">
    <location>
        <begin position="18"/>
        <end position="108"/>
    </location>
</feature>
<reference evidence="2 3" key="1">
    <citation type="journal article" date="2018" name="PLoS Pathog.">
        <title>Evolution of structural diversity of trichothecenes, a family of toxins produced by plant pathogenic and entomopathogenic fungi.</title>
        <authorList>
            <person name="Proctor R.H."/>
            <person name="McCormick S.P."/>
            <person name="Kim H.S."/>
            <person name="Cardoza R.E."/>
            <person name="Stanley A.M."/>
            <person name="Lindo L."/>
            <person name="Kelly A."/>
            <person name="Brown D.W."/>
            <person name="Lee T."/>
            <person name="Vaughan M.M."/>
            <person name="Alexander N.J."/>
            <person name="Busman M."/>
            <person name="Gutierrez S."/>
        </authorList>
    </citation>
    <scope>NUCLEOTIDE SEQUENCE [LARGE SCALE GENOMIC DNA]</scope>
    <source>
        <strain evidence="2 3">NRRL 13405</strain>
    </source>
</reference>
<keyword evidence="3" id="KW-1185">Reference proteome</keyword>
<accession>A0A395M6E0</accession>
<dbReference type="EMBL" id="PXXK01000573">
    <property type="protein sequence ID" value="RFN43440.1"/>
    <property type="molecule type" value="Genomic_DNA"/>
</dbReference>
<gene>
    <name evidence="2" type="ORF">FIE12Z_12319</name>
</gene>
<feature type="signal peptide" evidence="1">
    <location>
        <begin position="1"/>
        <end position="17"/>
    </location>
</feature>
<name>A0A395M6E0_9HYPO</name>
<evidence type="ECO:0000313" key="2">
    <source>
        <dbReference type="EMBL" id="RFN43440.1"/>
    </source>
</evidence>
<organism evidence="2 3">
    <name type="scientific">Fusarium flagelliforme</name>
    <dbReference type="NCBI Taxonomy" id="2675880"/>
    <lineage>
        <taxon>Eukaryota</taxon>
        <taxon>Fungi</taxon>
        <taxon>Dikarya</taxon>
        <taxon>Ascomycota</taxon>
        <taxon>Pezizomycotina</taxon>
        <taxon>Sordariomycetes</taxon>
        <taxon>Hypocreomycetidae</taxon>
        <taxon>Hypocreales</taxon>
        <taxon>Nectriaceae</taxon>
        <taxon>Fusarium</taxon>
        <taxon>Fusarium incarnatum-equiseti species complex</taxon>
    </lineage>
</organism>
<comment type="caution">
    <text evidence="2">The sequence shown here is derived from an EMBL/GenBank/DDBJ whole genome shotgun (WGS) entry which is preliminary data.</text>
</comment>
<protein>
    <submittedName>
        <fullName evidence="2">Uncharacterized protein</fullName>
    </submittedName>
</protein>